<comment type="caution">
    <text evidence="1">The sequence shown here is derived from an EMBL/GenBank/DDBJ whole genome shotgun (WGS) entry which is preliminary data.</text>
</comment>
<accession>A0A812L2Y2</accession>
<gene>
    <name evidence="1" type="ORF">SNAT2548_LOCUS10781</name>
</gene>
<proteinExistence type="predicted"/>
<name>A0A812L2Y2_9DINO</name>
<dbReference type="EMBL" id="CAJNDS010000913">
    <property type="protein sequence ID" value="CAE7240526.1"/>
    <property type="molecule type" value="Genomic_DNA"/>
</dbReference>
<reference evidence="1" key="1">
    <citation type="submission" date="2021-02" db="EMBL/GenBank/DDBJ databases">
        <authorList>
            <person name="Dougan E. K."/>
            <person name="Rhodes N."/>
            <person name="Thang M."/>
            <person name="Chan C."/>
        </authorList>
    </citation>
    <scope>NUCLEOTIDE SEQUENCE</scope>
</reference>
<dbReference type="Proteomes" id="UP000604046">
    <property type="component" value="Unassembled WGS sequence"/>
</dbReference>
<protein>
    <submittedName>
        <fullName evidence="1">Uncharacterized protein</fullName>
    </submittedName>
</protein>
<sequence length="366" mass="40535">MDSSVLDAMYFGIPVLAAKSELLEDGVDGYTYDASELSRDSRGDQIRSMLVKILQSSQTRLSIGMAGLQTALTRFAGRAAVVRVKHLINRVKFQGESGREGGPGGGFRVGLFIQLHDPLQWRTIQHCVANVLSAQAKPRTVDVFLATTQPVSTLDAVVGNLTSPVLQHVIAAQVANKGADMGIFMQQLQLNRELALDFDILLKLHSKKRDDWRQLMVGSLCGTVRVVKRALKAFQKDQNLGLLGPHNLTWQYGQANLEEFVAFDLAPFGFDSDAEREIEITWSVLQSKLGQERLEKKSWRIVAGSFYWMRNGLSAWEDKILPMAPKLLSLMGEYYNGCHDPSCALALGLERIVPTMIALTSRVSSQ</sequence>
<evidence type="ECO:0000313" key="1">
    <source>
        <dbReference type="EMBL" id="CAE7240526.1"/>
    </source>
</evidence>
<keyword evidence="2" id="KW-1185">Reference proteome</keyword>
<dbReference type="OrthoDB" id="10656224at2759"/>
<organism evidence="1 2">
    <name type="scientific">Symbiodinium natans</name>
    <dbReference type="NCBI Taxonomy" id="878477"/>
    <lineage>
        <taxon>Eukaryota</taxon>
        <taxon>Sar</taxon>
        <taxon>Alveolata</taxon>
        <taxon>Dinophyceae</taxon>
        <taxon>Suessiales</taxon>
        <taxon>Symbiodiniaceae</taxon>
        <taxon>Symbiodinium</taxon>
    </lineage>
</organism>
<evidence type="ECO:0000313" key="2">
    <source>
        <dbReference type="Proteomes" id="UP000604046"/>
    </source>
</evidence>
<dbReference type="AlphaFoldDB" id="A0A812L2Y2"/>